<name>A1U8N6_MARN8</name>
<evidence type="ECO:0000259" key="1">
    <source>
        <dbReference type="Pfam" id="PF23947"/>
    </source>
</evidence>
<dbReference type="Proteomes" id="UP000000998">
    <property type="component" value="Plasmid pMAQU02"/>
</dbReference>
<dbReference type="Pfam" id="PF23947">
    <property type="entry name" value="DUF7281"/>
    <property type="match status" value="1"/>
</dbReference>
<dbReference type="GO" id="GO:0005694">
    <property type="term" value="C:chromosome"/>
    <property type="evidence" value="ECO:0007669"/>
    <property type="project" value="InterPro"/>
</dbReference>
<dbReference type="OrthoDB" id="8564671at2"/>
<geneLocation type="plasmid" evidence="2 3">
    <name>pMAQU02</name>
</geneLocation>
<dbReference type="InterPro" id="IPR055705">
    <property type="entry name" value="DUF7281"/>
</dbReference>
<dbReference type="KEGG" id="maq:Maqu_4083"/>
<proteinExistence type="predicted"/>
<dbReference type="EMBL" id="CP000516">
    <property type="protein sequence ID" value="ABM21355.1"/>
    <property type="molecule type" value="Genomic_DNA"/>
</dbReference>
<keyword evidence="2" id="KW-0614">Plasmid</keyword>
<evidence type="ECO:0000313" key="2">
    <source>
        <dbReference type="EMBL" id="ABM21355.1"/>
    </source>
</evidence>
<gene>
    <name evidence="2" type="ordered locus">Maqu_4083</name>
</gene>
<dbReference type="InterPro" id="IPR036078">
    <property type="entry name" value="Spo11/TopoVI_A_sf"/>
</dbReference>
<organism evidence="2 3">
    <name type="scientific">Marinobacter nauticus (strain ATCC 700491 / DSM 11845 / VT8)</name>
    <name type="common">Marinobacter aquaeolei</name>
    <dbReference type="NCBI Taxonomy" id="351348"/>
    <lineage>
        <taxon>Bacteria</taxon>
        <taxon>Pseudomonadati</taxon>
        <taxon>Pseudomonadota</taxon>
        <taxon>Gammaproteobacteria</taxon>
        <taxon>Pseudomonadales</taxon>
        <taxon>Marinobacteraceae</taxon>
        <taxon>Marinobacter</taxon>
    </lineage>
</organism>
<feature type="domain" description="DUF7281" evidence="1">
    <location>
        <begin position="93"/>
        <end position="271"/>
    </location>
</feature>
<dbReference type="SUPFAM" id="SSF56726">
    <property type="entry name" value="DNA topoisomerase IV, alpha subunit"/>
    <property type="match status" value="1"/>
</dbReference>
<dbReference type="HOGENOM" id="CLU_083613_0_0_6"/>
<dbReference type="AlphaFoldDB" id="A1U8N6"/>
<dbReference type="RefSeq" id="WP_011783412.1">
    <property type="nucleotide sequence ID" value="NC_008739.1"/>
</dbReference>
<sequence>MSKEFNAIRLVVTGDKKETNLNPLWLNIHNETGCGTIAGRKIRFTDDDHDALRRYAKSKTGMDPLYESLSGTRLDLAGKTDNEKLAQGSVFGHLVVMATLGNATLPIDDQEVVVQSGTVLCAPASKIGMDRLTQRQIIVVENGSLIQECHRLKVPSDWANAVIVYRGHSENARDVAQIIRSQPSERLGLFYDFDPQGLDMALQHRRGQILIPAFLPPATPSKRNAFRAQRTAMKRLQNLCANSPWVKTVSVMDEQELAVTQEHMLVHGVPLIAQPV</sequence>
<protein>
    <recommendedName>
        <fullName evidence="1">DUF7281 domain-containing protein</fullName>
    </recommendedName>
</protein>
<reference evidence="3" key="1">
    <citation type="journal article" date="2011" name="Appl. Environ. Microbiol.">
        <title>Genomic potential of Marinobacter aquaeolei, a biogeochemical 'opportunitroph'.</title>
        <authorList>
            <person name="Singer E."/>
            <person name="Webb E.A."/>
            <person name="Nelson W.C."/>
            <person name="Heidelberg J.F."/>
            <person name="Ivanova N."/>
            <person name="Pati A."/>
            <person name="Edwards K.J."/>
        </authorList>
    </citation>
    <scope>NUCLEOTIDE SEQUENCE [LARGE SCALE GENOMIC DNA]</scope>
    <source>
        <strain evidence="3">ATCC 700491 / DSM 11845 / VT8</strain>
    </source>
</reference>
<dbReference type="GO" id="GO:0003677">
    <property type="term" value="F:DNA binding"/>
    <property type="evidence" value="ECO:0007669"/>
    <property type="project" value="InterPro"/>
</dbReference>
<accession>A1U8N6</accession>
<evidence type="ECO:0000313" key="3">
    <source>
        <dbReference type="Proteomes" id="UP000000998"/>
    </source>
</evidence>